<feature type="region of interest" description="Disordered" evidence="1">
    <location>
        <begin position="83"/>
        <end position="106"/>
    </location>
</feature>
<feature type="non-terminal residue" evidence="2">
    <location>
        <position position="106"/>
    </location>
</feature>
<dbReference type="AlphaFoldDB" id="A0AA38CIJ4"/>
<protein>
    <submittedName>
        <fullName evidence="2">Uncharacterized protein</fullName>
    </submittedName>
</protein>
<comment type="caution">
    <text evidence="2">The sequence shown here is derived from an EMBL/GenBank/DDBJ whole genome shotgun (WGS) entry which is preliminary data.</text>
</comment>
<evidence type="ECO:0000313" key="2">
    <source>
        <dbReference type="EMBL" id="KAH9301065.1"/>
    </source>
</evidence>
<accession>A0AA38CIJ4</accession>
<evidence type="ECO:0000256" key="1">
    <source>
        <dbReference type="SAM" id="MobiDB-lite"/>
    </source>
</evidence>
<reference evidence="2 3" key="1">
    <citation type="journal article" date="2021" name="Nat. Plants">
        <title>The Taxus genome provides insights into paclitaxel biosynthesis.</title>
        <authorList>
            <person name="Xiong X."/>
            <person name="Gou J."/>
            <person name="Liao Q."/>
            <person name="Li Y."/>
            <person name="Zhou Q."/>
            <person name="Bi G."/>
            <person name="Li C."/>
            <person name="Du R."/>
            <person name="Wang X."/>
            <person name="Sun T."/>
            <person name="Guo L."/>
            <person name="Liang H."/>
            <person name="Lu P."/>
            <person name="Wu Y."/>
            <person name="Zhang Z."/>
            <person name="Ro D.K."/>
            <person name="Shang Y."/>
            <person name="Huang S."/>
            <person name="Yan J."/>
        </authorList>
    </citation>
    <scope>NUCLEOTIDE SEQUENCE [LARGE SCALE GENOMIC DNA]</scope>
    <source>
        <strain evidence="2">Ta-2019</strain>
    </source>
</reference>
<name>A0AA38CIJ4_TAXCH</name>
<evidence type="ECO:0000313" key="3">
    <source>
        <dbReference type="Proteomes" id="UP000824469"/>
    </source>
</evidence>
<dbReference type="Proteomes" id="UP000824469">
    <property type="component" value="Unassembled WGS sequence"/>
</dbReference>
<proteinExistence type="predicted"/>
<gene>
    <name evidence="2" type="ORF">KI387_012648</name>
</gene>
<sequence length="106" mass="12283">YTCSTVAKAKNVECELQEKLKKHMKSRDGFDIRGVLRTYGALHLHRPDIEDIWVDLRNEVAVRRKDNSRLTINEIQTLELSDLPDGTTDNESVLDMSYDGLNEDRY</sequence>
<feature type="non-terminal residue" evidence="2">
    <location>
        <position position="1"/>
    </location>
</feature>
<keyword evidence="3" id="KW-1185">Reference proteome</keyword>
<dbReference type="EMBL" id="JAHRHJ020000009">
    <property type="protein sequence ID" value="KAH9301065.1"/>
    <property type="molecule type" value="Genomic_DNA"/>
</dbReference>
<organism evidence="2 3">
    <name type="scientific">Taxus chinensis</name>
    <name type="common">Chinese yew</name>
    <name type="synonym">Taxus wallichiana var. chinensis</name>
    <dbReference type="NCBI Taxonomy" id="29808"/>
    <lineage>
        <taxon>Eukaryota</taxon>
        <taxon>Viridiplantae</taxon>
        <taxon>Streptophyta</taxon>
        <taxon>Embryophyta</taxon>
        <taxon>Tracheophyta</taxon>
        <taxon>Spermatophyta</taxon>
        <taxon>Pinopsida</taxon>
        <taxon>Pinidae</taxon>
        <taxon>Conifers II</taxon>
        <taxon>Cupressales</taxon>
        <taxon>Taxaceae</taxon>
        <taxon>Taxus</taxon>
    </lineage>
</organism>